<evidence type="ECO:0000256" key="4">
    <source>
        <dbReference type="ARBA" id="ARBA00022723"/>
    </source>
</evidence>
<dbReference type="Proteomes" id="UP000268321">
    <property type="component" value="Unassembled WGS sequence"/>
</dbReference>
<dbReference type="GO" id="GO:0009055">
    <property type="term" value="F:electron transfer activity"/>
    <property type="evidence" value="ECO:0007669"/>
    <property type="project" value="InterPro"/>
</dbReference>
<dbReference type="GO" id="GO:0006121">
    <property type="term" value="P:mitochondrial electron transport, succinate to ubiquinone"/>
    <property type="evidence" value="ECO:0007669"/>
    <property type="project" value="TreeGrafter"/>
</dbReference>
<sequence>MPILTASSPSRFTSTIKASHEQEQELLTKQRLYRPVSPHLNIYQPQLTWLLSGLHRITGVAMSGAFYALTVSYAATSLLNIPFSSASIVSAAAALPLVAKLVAKAAMAYPFVFHAANGIRHLVWDFGKQLTIPGVYRTGYAVLAATATFGSYFLFW</sequence>
<evidence type="ECO:0000256" key="8">
    <source>
        <dbReference type="PIRSR" id="PIRSR000178-1"/>
    </source>
</evidence>
<dbReference type="SUPFAM" id="SSF81343">
    <property type="entry name" value="Fumarate reductase respiratory complex transmembrane subunits"/>
    <property type="match status" value="1"/>
</dbReference>
<evidence type="ECO:0000256" key="7">
    <source>
        <dbReference type="ARBA" id="ARBA00023136"/>
    </source>
</evidence>
<comment type="cofactor">
    <cofactor evidence="8">
        <name>heme</name>
        <dbReference type="ChEBI" id="CHEBI:30413"/>
    </cofactor>
    <text evidence="8">The heme is bound between the two transmembrane subunits.</text>
</comment>
<evidence type="ECO:0000313" key="10">
    <source>
        <dbReference type="EMBL" id="RKP30765.1"/>
    </source>
</evidence>
<keyword evidence="4 8" id="KW-0479">Metal-binding</keyword>
<organism evidence="10 11">
    <name type="scientific">Metschnikowia bicuspidata</name>
    <dbReference type="NCBI Taxonomy" id="27322"/>
    <lineage>
        <taxon>Eukaryota</taxon>
        <taxon>Fungi</taxon>
        <taxon>Dikarya</taxon>
        <taxon>Ascomycota</taxon>
        <taxon>Saccharomycotina</taxon>
        <taxon>Pichiomycetes</taxon>
        <taxon>Metschnikowiaceae</taxon>
        <taxon>Metschnikowia</taxon>
    </lineage>
</organism>
<dbReference type="EMBL" id="ML004452">
    <property type="protein sequence ID" value="RKP30765.1"/>
    <property type="molecule type" value="Genomic_DNA"/>
</dbReference>
<dbReference type="InterPro" id="IPR000701">
    <property type="entry name" value="SuccDH_FuR_B_TM-su"/>
</dbReference>
<dbReference type="InterPro" id="IPR014314">
    <property type="entry name" value="Succ_DH_cytb556"/>
</dbReference>
<dbReference type="CDD" id="cd03499">
    <property type="entry name" value="SQR_TypeC_SdhC"/>
    <property type="match status" value="1"/>
</dbReference>
<dbReference type="PROSITE" id="PS01001">
    <property type="entry name" value="SDH_CYT_2"/>
    <property type="match status" value="1"/>
</dbReference>
<dbReference type="Pfam" id="PF01127">
    <property type="entry name" value="Sdh_cyt"/>
    <property type="match status" value="1"/>
</dbReference>
<keyword evidence="7 9" id="KW-0472">Membrane</keyword>
<name>A0A4P9ZCY6_9ASCO</name>
<evidence type="ECO:0000256" key="3">
    <source>
        <dbReference type="ARBA" id="ARBA00022692"/>
    </source>
</evidence>
<dbReference type="PROSITE" id="PS01000">
    <property type="entry name" value="SDH_CYT_1"/>
    <property type="match status" value="1"/>
</dbReference>
<dbReference type="InterPro" id="IPR034804">
    <property type="entry name" value="SQR/QFR_C/D"/>
</dbReference>
<comment type="subcellular location">
    <subcellularLocation>
        <location evidence="1">Membrane</location>
        <topology evidence="1">Multi-pass membrane protein</topology>
    </subcellularLocation>
</comment>
<proteinExistence type="predicted"/>
<keyword evidence="11" id="KW-1185">Reference proteome</keyword>
<dbReference type="GO" id="GO:0031966">
    <property type="term" value="C:mitochondrial membrane"/>
    <property type="evidence" value="ECO:0007669"/>
    <property type="project" value="UniProtKB-ARBA"/>
</dbReference>
<dbReference type="GO" id="GO:0046872">
    <property type="term" value="F:metal ion binding"/>
    <property type="evidence" value="ECO:0007669"/>
    <property type="project" value="UniProtKB-KW"/>
</dbReference>
<evidence type="ECO:0000256" key="6">
    <source>
        <dbReference type="ARBA" id="ARBA00023004"/>
    </source>
</evidence>
<evidence type="ECO:0000256" key="2">
    <source>
        <dbReference type="ARBA" id="ARBA00022617"/>
    </source>
</evidence>
<dbReference type="PANTHER" id="PTHR10978">
    <property type="entry name" value="SUCCINATE DEHYDROGENASE CYTOCHROME B560 SUBUNIT"/>
    <property type="match status" value="1"/>
</dbReference>
<dbReference type="GO" id="GO:0006099">
    <property type="term" value="P:tricarboxylic acid cycle"/>
    <property type="evidence" value="ECO:0007669"/>
    <property type="project" value="InterPro"/>
</dbReference>
<dbReference type="PIRSF" id="PIRSF000178">
    <property type="entry name" value="SDH_cyt_b560"/>
    <property type="match status" value="1"/>
</dbReference>
<reference evidence="11" key="1">
    <citation type="journal article" date="2018" name="Nat. Microbiol.">
        <title>Leveraging single-cell genomics to expand the fungal tree of life.</title>
        <authorList>
            <person name="Ahrendt S.R."/>
            <person name="Quandt C.A."/>
            <person name="Ciobanu D."/>
            <person name="Clum A."/>
            <person name="Salamov A."/>
            <person name="Andreopoulos B."/>
            <person name="Cheng J.F."/>
            <person name="Woyke T."/>
            <person name="Pelin A."/>
            <person name="Henrissat B."/>
            <person name="Reynolds N.K."/>
            <person name="Benny G.L."/>
            <person name="Smith M.E."/>
            <person name="James T.Y."/>
            <person name="Grigoriev I.V."/>
        </authorList>
    </citation>
    <scope>NUCLEOTIDE SEQUENCE [LARGE SCALE GENOMIC DNA]</scope>
    <source>
        <strain evidence="11">Baker2002</strain>
    </source>
</reference>
<feature type="binding site" description="axial binding residue" evidence="8">
    <location>
        <position position="114"/>
    </location>
    <ligand>
        <name>heme</name>
        <dbReference type="ChEBI" id="CHEBI:30413"/>
        <note>ligand shared with second transmembrane subunit</note>
    </ligand>
    <ligandPart>
        <name>Fe</name>
        <dbReference type="ChEBI" id="CHEBI:18248"/>
    </ligandPart>
</feature>
<dbReference type="OrthoDB" id="588261at2759"/>
<evidence type="ECO:0000256" key="9">
    <source>
        <dbReference type="SAM" id="Phobius"/>
    </source>
</evidence>
<evidence type="ECO:0000313" key="11">
    <source>
        <dbReference type="Proteomes" id="UP000268321"/>
    </source>
</evidence>
<keyword evidence="6 8" id="KW-0408">Iron</keyword>
<dbReference type="NCBIfam" id="TIGR02970">
    <property type="entry name" value="succ_dehyd_cytB"/>
    <property type="match status" value="1"/>
</dbReference>
<gene>
    <name evidence="10" type="ORF">METBISCDRAFT_30666</name>
</gene>
<keyword evidence="3 9" id="KW-0812">Transmembrane</keyword>
<keyword evidence="2 8" id="KW-0349">Heme</keyword>
<dbReference type="PANTHER" id="PTHR10978:SF5">
    <property type="entry name" value="SUCCINATE DEHYDROGENASE CYTOCHROME B560 SUBUNIT, MITOCHONDRIAL"/>
    <property type="match status" value="1"/>
</dbReference>
<dbReference type="InterPro" id="IPR018495">
    <property type="entry name" value="Succ_DH_cyt_bsu_CS"/>
</dbReference>
<keyword evidence="5 9" id="KW-1133">Transmembrane helix</keyword>
<evidence type="ECO:0000256" key="1">
    <source>
        <dbReference type="ARBA" id="ARBA00004141"/>
    </source>
</evidence>
<evidence type="ECO:0000256" key="5">
    <source>
        <dbReference type="ARBA" id="ARBA00022989"/>
    </source>
</evidence>
<dbReference type="Gene3D" id="1.20.1300.10">
    <property type="entry name" value="Fumarate reductase/succinate dehydrogenase, transmembrane subunit"/>
    <property type="match status" value="1"/>
</dbReference>
<feature type="transmembrane region" description="Helical" evidence="9">
    <location>
        <begin position="57"/>
        <end position="75"/>
    </location>
</feature>
<protein>
    <submittedName>
        <fullName evidence="10">Cytochrome b560 subunit of succinate dehydrogenase</fullName>
    </submittedName>
</protein>
<feature type="transmembrane region" description="Helical" evidence="9">
    <location>
        <begin position="135"/>
        <end position="155"/>
    </location>
</feature>
<dbReference type="AlphaFoldDB" id="A0A4P9ZCY6"/>
<accession>A0A4P9ZCY6</accession>